<reference evidence="1" key="1">
    <citation type="submission" date="2022-11" db="EMBL/GenBank/DDBJ databases">
        <authorList>
            <person name="Petersen C."/>
        </authorList>
    </citation>
    <scope>NUCLEOTIDE SEQUENCE</scope>
    <source>
        <strain evidence="1">IBT 16849</strain>
    </source>
</reference>
<dbReference type="EMBL" id="JAPQKP010000002">
    <property type="protein sequence ID" value="KAJ5205527.1"/>
    <property type="molecule type" value="Genomic_DNA"/>
</dbReference>
<reference evidence="1" key="2">
    <citation type="journal article" date="2023" name="IMA Fungus">
        <title>Comparative genomic study of the Penicillium genus elucidates a diverse pangenome and 15 lateral gene transfer events.</title>
        <authorList>
            <person name="Petersen C."/>
            <person name="Sorensen T."/>
            <person name="Nielsen M.R."/>
            <person name="Sondergaard T.E."/>
            <person name="Sorensen J.L."/>
            <person name="Fitzpatrick D.A."/>
            <person name="Frisvad J.C."/>
            <person name="Nielsen K.L."/>
        </authorList>
    </citation>
    <scope>NUCLEOTIDE SEQUENCE</scope>
    <source>
        <strain evidence="1">IBT 16849</strain>
    </source>
</reference>
<dbReference type="Gene3D" id="3.30.360.10">
    <property type="entry name" value="Dihydrodipicolinate Reductase, domain 2"/>
    <property type="match status" value="1"/>
</dbReference>
<dbReference type="Proteomes" id="UP001150879">
    <property type="component" value="Unassembled WGS sequence"/>
</dbReference>
<evidence type="ECO:0008006" key="3">
    <source>
        <dbReference type="Google" id="ProtNLM"/>
    </source>
</evidence>
<name>A0A9W9MQB9_9EURO</name>
<proteinExistence type="predicted"/>
<evidence type="ECO:0000313" key="1">
    <source>
        <dbReference type="EMBL" id="KAJ5205527.1"/>
    </source>
</evidence>
<protein>
    <recommendedName>
        <fullName evidence="3">Gfo/Idh/MocA-like oxidoreductase C-terminal domain-containing protein</fullName>
    </recommendedName>
</protein>
<comment type="caution">
    <text evidence="1">The sequence shown here is derived from an EMBL/GenBank/DDBJ whole genome shotgun (WGS) entry which is preliminary data.</text>
</comment>
<organism evidence="1 2">
    <name type="scientific">Penicillium cf. griseofulvum</name>
    <dbReference type="NCBI Taxonomy" id="2972120"/>
    <lineage>
        <taxon>Eukaryota</taxon>
        <taxon>Fungi</taxon>
        <taxon>Dikarya</taxon>
        <taxon>Ascomycota</taxon>
        <taxon>Pezizomycotina</taxon>
        <taxon>Eurotiomycetes</taxon>
        <taxon>Eurotiomycetidae</taxon>
        <taxon>Eurotiales</taxon>
        <taxon>Aspergillaceae</taxon>
        <taxon>Penicillium</taxon>
    </lineage>
</organism>
<dbReference type="OrthoDB" id="5151590at2759"/>
<gene>
    <name evidence="1" type="ORF">N7472_001975</name>
</gene>
<accession>A0A9W9MQB9</accession>
<keyword evidence="2" id="KW-1185">Reference proteome</keyword>
<evidence type="ECO:0000313" key="2">
    <source>
        <dbReference type="Proteomes" id="UP001150879"/>
    </source>
</evidence>
<dbReference type="AlphaFoldDB" id="A0A9W9MQB9"/>
<sequence>MARSKELTPTLRSRICELHDIGWGYRQSERRDSVSKPRLGRLKKPTEANTTWLLKVIEQNPRVTQEDLLTKDVFEIRDRDTGKIVRRWEEKTHHKAYTFKEAGGEFANLPGESYWMSYRHQLEQFVNRVKGRKTQAWVDGKDSIAQMKILDLAYEKSGLGPRPTSSFR</sequence>